<keyword evidence="2" id="KW-1185">Reference proteome</keyword>
<evidence type="ECO:0000313" key="1">
    <source>
        <dbReference type="EMBL" id="MCI3273518.1"/>
    </source>
</evidence>
<gene>
    <name evidence="1" type="ORF">MQP27_20690</name>
</gene>
<reference evidence="1" key="1">
    <citation type="submission" date="2022-03" db="EMBL/GenBank/DDBJ databases">
        <title>Streptomyces 7R015 and 7R016 isolated from Barleria lupulina in Thailand.</title>
        <authorList>
            <person name="Kanchanasin P."/>
            <person name="Phongsopitanun W."/>
            <person name="Tanasupawat S."/>
        </authorList>
    </citation>
    <scope>NUCLEOTIDE SEQUENCE</scope>
    <source>
        <strain evidence="1">7R015</strain>
    </source>
</reference>
<dbReference type="EMBL" id="JALDAY010000006">
    <property type="protein sequence ID" value="MCI3273518.1"/>
    <property type="molecule type" value="Genomic_DNA"/>
</dbReference>
<evidence type="ECO:0000313" key="2">
    <source>
        <dbReference type="Proteomes" id="UP001165269"/>
    </source>
</evidence>
<proteinExistence type="predicted"/>
<organism evidence="1 2">
    <name type="scientific">Streptomyces cylindrosporus</name>
    <dbReference type="NCBI Taxonomy" id="2927583"/>
    <lineage>
        <taxon>Bacteria</taxon>
        <taxon>Bacillati</taxon>
        <taxon>Actinomycetota</taxon>
        <taxon>Actinomycetes</taxon>
        <taxon>Kitasatosporales</taxon>
        <taxon>Streptomycetaceae</taxon>
        <taxon>Streptomyces</taxon>
    </lineage>
</organism>
<protein>
    <submittedName>
        <fullName evidence="1">Uncharacterized protein</fullName>
    </submittedName>
</protein>
<sequence>MDPIVLSAGTALVGAIATDTWDHARAAVVALWRRARPDQADVIDEELAASRRRLLAARDEGTTEAAAEAEE</sequence>
<accession>A0ABS9Y8F6</accession>
<comment type="caution">
    <text evidence="1">The sequence shown here is derived from an EMBL/GenBank/DDBJ whole genome shotgun (WGS) entry which is preliminary data.</text>
</comment>
<name>A0ABS9Y8F6_9ACTN</name>
<dbReference type="RefSeq" id="WP_242766775.1">
    <property type="nucleotide sequence ID" value="NZ_JALDAY010000006.1"/>
</dbReference>
<dbReference type="Proteomes" id="UP001165269">
    <property type="component" value="Unassembled WGS sequence"/>
</dbReference>